<name>A0ABR7YSA0_9SPHI</name>
<protein>
    <recommendedName>
        <fullName evidence="4">Outer membrane protein beta-barrel domain-containing protein</fullName>
    </recommendedName>
</protein>
<evidence type="ECO:0000256" key="1">
    <source>
        <dbReference type="SAM" id="SignalP"/>
    </source>
</evidence>
<feature type="signal peptide" evidence="1">
    <location>
        <begin position="1"/>
        <end position="22"/>
    </location>
</feature>
<gene>
    <name evidence="2" type="ORF">H8B06_14560</name>
</gene>
<evidence type="ECO:0000313" key="3">
    <source>
        <dbReference type="Proteomes" id="UP000602759"/>
    </source>
</evidence>
<reference evidence="2 3" key="1">
    <citation type="submission" date="2020-08" db="EMBL/GenBank/DDBJ databases">
        <title>Sphingobacterium sp. DN00404 isolated from aquaculture water.</title>
        <authorList>
            <person name="Zhang M."/>
        </authorList>
    </citation>
    <scope>NUCLEOTIDE SEQUENCE [LARGE SCALE GENOMIC DNA]</scope>
    <source>
        <strain evidence="2 3">DN00404</strain>
    </source>
</reference>
<feature type="chain" id="PRO_5047054966" description="Outer membrane protein beta-barrel domain-containing protein" evidence="1">
    <location>
        <begin position="23"/>
        <end position="251"/>
    </location>
</feature>
<evidence type="ECO:0008006" key="4">
    <source>
        <dbReference type="Google" id="ProtNLM"/>
    </source>
</evidence>
<organism evidence="2 3">
    <name type="scientific">Sphingobacterium micropteri</name>
    <dbReference type="NCBI Taxonomy" id="2763501"/>
    <lineage>
        <taxon>Bacteria</taxon>
        <taxon>Pseudomonadati</taxon>
        <taxon>Bacteroidota</taxon>
        <taxon>Sphingobacteriia</taxon>
        <taxon>Sphingobacteriales</taxon>
        <taxon>Sphingobacteriaceae</taxon>
        <taxon>Sphingobacterium</taxon>
    </lineage>
</organism>
<dbReference type="EMBL" id="JACOIK010000010">
    <property type="protein sequence ID" value="MBD1434056.1"/>
    <property type="molecule type" value="Genomic_DNA"/>
</dbReference>
<comment type="caution">
    <text evidence="2">The sequence shown here is derived from an EMBL/GenBank/DDBJ whole genome shotgun (WGS) entry which is preliminary data.</text>
</comment>
<keyword evidence="3" id="KW-1185">Reference proteome</keyword>
<keyword evidence="1" id="KW-0732">Signal</keyword>
<sequence length="251" mass="27735">MNKFKLLACLFMFGAGTLTAQAQTDSLPTHFSQEEQITDDPFAQKWELAVHGGWSYRIAKLGDQVQPDFVDYANKLRSGYHVGADLDYFFKENMGIGLKYVRFGSKATIDNVTVTDIATGQVIGQGSMSDNIAINFIAPSFNYRYIFPSRKAALQAHYALGYLSYTNNAKLINDDLKITAQNFGISLGAHLVVPFGQRLSFTAGATLLGGSFGKFEVKRADGTTQTIEAENDNERENVTRIDLSVGLRFKL</sequence>
<dbReference type="Proteomes" id="UP000602759">
    <property type="component" value="Unassembled WGS sequence"/>
</dbReference>
<dbReference type="RefSeq" id="WP_190994988.1">
    <property type="nucleotide sequence ID" value="NZ_JACOIK010000010.1"/>
</dbReference>
<evidence type="ECO:0000313" key="2">
    <source>
        <dbReference type="EMBL" id="MBD1434056.1"/>
    </source>
</evidence>
<accession>A0ABR7YSA0</accession>
<proteinExistence type="predicted"/>